<keyword evidence="5" id="KW-0598">Phosphotransferase system</keyword>
<feature type="transmembrane region" description="Helical" evidence="9">
    <location>
        <begin position="341"/>
        <end position="359"/>
    </location>
</feature>
<keyword evidence="2" id="KW-0813">Transport</keyword>
<gene>
    <name evidence="11" type="primary">gatC1_1</name>
    <name evidence="11" type="ORF">Pcatena_03050</name>
</gene>
<evidence type="ECO:0000256" key="9">
    <source>
        <dbReference type="SAM" id="Phobius"/>
    </source>
</evidence>
<feature type="transmembrane region" description="Helical" evidence="9">
    <location>
        <begin position="371"/>
        <end position="391"/>
    </location>
</feature>
<evidence type="ECO:0000256" key="5">
    <source>
        <dbReference type="ARBA" id="ARBA00022683"/>
    </source>
</evidence>
<feature type="transmembrane region" description="Helical" evidence="9">
    <location>
        <begin position="130"/>
        <end position="155"/>
    </location>
</feature>
<keyword evidence="4" id="KW-0762">Sugar transport</keyword>
<dbReference type="InterPro" id="IPR004703">
    <property type="entry name" value="PTS_sugar-sp_permease"/>
</dbReference>
<keyword evidence="6 9" id="KW-0812">Transmembrane</keyword>
<comment type="subcellular location">
    <subcellularLocation>
        <location evidence="1">Cell membrane</location>
        <topology evidence="1">Multi-pass membrane protein</topology>
    </subcellularLocation>
</comment>
<dbReference type="KEGG" id="pcat:Pcatena_03050"/>
<dbReference type="PANTHER" id="PTHR37324:SF2">
    <property type="entry name" value="PTS SYSTEM GALACTITOL-SPECIFIC EIIC COMPONENT"/>
    <property type="match status" value="1"/>
</dbReference>
<feature type="transmembrane region" description="Helical" evidence="9">
    <location>
        <begin position="6"/>
        <end position="31"/>
    </location>
</feature>
<sequence>MDAIISFFTFLQGLGVSVMMPIIITIIGCCLGAGFGKSLKAGLMVGVGFIGLNLVINQLFGTSIGPAVQEMIHRFGLQLSTIDVGWPAGAAIALGTTVGLVIIPLALIVNLILVLANLTQTVNVDIWNYWHYAFVGSLVANITGNITFGFAAAIIDETILLVLADATAKDCQKALNMPGVSISQGFSLAYAPVAWVLNWVIDHIPGVRDIDIDVESMQKKFGIFGEPLFIGTVIGLIIGAIAYFDGSDIAGSITSILTCGVTLGAVLVLIPRMASLLMEGLLPISEAASNFIQNKVKNRGQMYIGLDSAIAVGHPVTLSLALICIPLMVLFAVVLQPLGNQTLPFVDLTAGTYMLAVAVPVSKGNGFRGLVIGLISVIMALLISTALAPLITQSAAQAGFDISSAVGATGVAGSSLVTVLSDGGSPLSGIFVLLSTINPIVGLVVTAVVAVLMVVWNHKRIVKEAAELHAGDASAQA</sequence>
<name>A0A3G9JWB3_9ACTN</name>
<dbReference type="PIRSF" id="PIRSF006304">
    <property type="entry name" value="GatC"/>
    <property type="match status" value="1"/>
</dbReference>
<dbReference type="InterPro" id="IPR013853">
    <property type="entry name" value="EIIC-GAT"/>
</dbReference>
<evidence type="ECO:0000256" key="8">
    <source>
        <dbReference type="ARBA" id="ARBA00023136"/>
    </source>
</evidence>
<evidence type="ECO:0000256" key="4">
    <source>
        <dbReference type="ARBA" id="ARBA00022597"/>
    </source>
</evidence>
<evidence type="ECO:0000256" key="6">
    <source>
        <dbReference type="ARBA" id="ARBA00022692"/>
    </source>
</evidence>
<evidence type="ECO:0000256" key="7">
    <source>
        <dbReference type="ARBA" id="ARBA00022989"/>
    </source>
</evidence>
<organism evidence="11 12">
    <name type="scientific">Parolsenella catena</name>
    <dbReference type="NCBI Taxonomy" id="2003188"/>
    <lineage>
        <taxon>Bacteria</taxon>
        <taxon>Bacillati</taxon>
        <taxon>Actinomycetota</taxon>
        <taxon>Coriobacteriia</taxon>
        <taxon>Coriobacteriales</taxon>
        <taxon>Atopobiaceae</taxon>
        <taxon>Parolsenella</taxon>
    </lineage>
</organism>
<dbReference type="OrthoDB" id="9787936at2"/>
<dbReference type="GeneID" id="88848451"/>
<dbReference type="GO" id="GO:0005886">
    <property type="term" value="C:plasma membrane"/>
    <property type="evidence" value="ECO:0007669"/>
    <property type="project" value="UniProtKB-SubCell"/>
</dbReference>
<dbReference type="PROSITE" id="PS51104">
    <property type="entry name" value="PTS_EIIC_TYPE_2"/>
    <property type="match status" value="1"/>
</dbReference>
<evidence type="ECO:0000259" key="10">
    <source>
        <dbReference type="PROSITE" id="PS51104"/>
    </source>
</evidence>
<protein>
    <submittedName>
        <fullName evidence="11">Galactitol-specific PTS system IIC component</fullName>
    </submittedName>
</protein>
<dbReference type="InterPro" id="IPR013014">
    <property type="entry name" value="PTS_EIIC_2"/>
</dbReference>
<dbReference type="EMBL" id="AP019367">
    <property type="protein sequence ID" value="BBH49718.1"/>
    <property type="molecule type" value="Genomic_DNA"/>
</dbReference>
<feature type="transmembrane region" description="Helical" evidence="9">
    <location>
        <begin position="182"/>
        <end position="201"/>
    </location>
</feature>
<reference evidence="12" key="1">
    <citation type="submission" date="2018-11" db="EMBL/GenBank/DDBJ databases">
        <title>Comparative genomics of Parolsenella catena and Libanicoccus massiliensis: Reclassification of Libanicoccus massiliensis as Parolsenella massiliensis comb. nov.</title>
        <authorList>
            <person name="Sakamoto M."/>
            <person name="Ikeyama N."/>
            <person name="Murakami T."/>
            <person name="Mori H."/>
            <person name="Yuki M."/>
            <person name="Ohkuma M."/>
        </authorList>
    </citation>
    <scope>NUCLEOTIDE SEQUENCE [LARGE SCALE GENOMIC DNA]</scope>
    <source>
        <strain evidence="12">JCM 31932</strain>
    </source>
</reference>
<evidence type="ECO:0000313" key="12">
    <source>
        <dbReference type="Proteomes" id="UP000273154"/>
    </source>
</evidence>
<keyword evidence="7 9" id="KW-1133">Transmembrane helix</keyword>
<feature type="domain" description="PTS EIIC type-2" evidence="10">
    <location>
        <begin position="8"/>
        <end position="456"/>
    </location>
</feature>
<feature type="transmembrane region" description="Helical" evidence="9">
    <location>
        <begin position="249"/>
        <end position="270"/>
    </location>
</feature>
<dbReference type="Pfam" id="PF03611">
    <property type="entry name" value="EIIC-GAT"/>
    <property type="match status" value="1"/>
</dbReference>
<feature type="transmembrane region" description="Helical" evidence="9">
    <location>
        <begin position="221"/>
        <end position="243"/>
    </location>
</feature>
<dbReference type="GO" id="GO:0015577">
    <property type="term" value="F:galactitol transmembrane transporter activity"/>
    <property type="evidence" value="ECO:0007669"/>
    <property type="project" value="InterPro"/>
</dbReference>
<evidence type="ECO:0000313" key="11">
    <source>
        <dbReference type="EMBL" id="BBH49718.1"/>
    </source>
</evidence>
<evidence type="ECO:0000256" key="1">
    <source>
        <dbReference type="ARBA" id="ARBA00004651"/>
    </source>
</evidence>
<dbReference type="PANTHER" id="PTHR37324">
    <property type="entry name" value="PTS SYSTEM GALACTITOL-SPECIFIC EIIC COMPONENT"/>
    <property type="match status" value="1"/>
</dbReference>
<feature type="transmembrane region" description="Helical" evidence="9">
    <location>
        <begin position="43"/>
        <end position="68"/>
    </location>
</feature>
<dbReference type="GO" id="GO:0009401">
    <property type="term" value="P:phosphoenolpyruvate-dependent sugar phosphotransferase system"/>
    <property type="evidence" value="ECO:0007669"/>
    <property type="project" value="UniProtKB-KW"/>
</dbReference>
<keyword evidence="3" id="KW-1003">Cell membrane</keyword>
<dbReference type="Proteomes" id="UP000273154">
    <property type="component" value="Chromosome"/>
</dbReference>
<keyword evidence="8 9" id="KW-0472">Membrane</keyword>
<feature type="transmembrane region" description="Helical" evidence="9">
    <location>
        <begin position="88"/>
        <end position="118"/>
    </location>
</feature>
<evidence type="ECO:0000256" key="3">
    <source>
        <dbReference type="ARBA" id="ARBA00022475"/>
    </source>
</evidence>
<feature type="transmembrane region" description="Helical" evidence="9">
    <location>
        <begin position="430"/>
        <end position="456"/>
    </location>
</feature>
<feature type="transmembrane region" description="Helical" evidence="9">
    <location>
        <begin position="309"/>
        <end position="335"/>
    </location>
</feature>
<accession>A0A3G9JWB3</accession>
<dbReference type="AlphaFoldDB" id="A0A3G9JWB3"/>
<keyword evidence="12" id="KW-1185">Reference proteome</keyword>
<dbReference type="RefSeq" id="WP_126421028.1">
    <property type="nucleotide sequence ID" value="NZ_AP019367.1"/>
</dbReference>
<evidence type="ECO:0000256" key="2">
    <source>
        <dbReference type="ARBA" id="ARBA00022448"/>
    </source>
</evidence>
<proteinExistence type="predicted"/>